<comment type="caution">
    <text evidence="1">The sequence shown here is derived from an EMBL/GenBank/DDBJ whole genome shotgun (WGS) entry which is preliminary data.</text>
</comment>
<dbReference type="Pfam" id="PF18143">
    <property type="entry name" value="HAD_SAK_2"/>
    <property type="match status" value="1"/>
</dbReference>
<dbReference type="EMBL" id="JBBKZS010000005">
    <property type="protein sequence ID" value="MEJ8855933.1"/>
    <property type="molecule type" value="Genomic_DNA"/>
</dbReference>
<sequence>MPMLLKGFPEIRPFRRHRREVLLSALHAWGKATDESQQTALIKAHVFLLEIWHKQRQLEQFWPPRKARKVKKTELYVALDFDGVLHSTELGPLKQHCADYAAGRINAEQFLETVNRERRARYGLTSDNVDFLFDRAAFFSSAFRDLGRLQVRLVIGTSWRNTMQPEALRALLPPILDERVVGVLSPHDEEHREPGTRARLMQDWIAKNAPHARWLAVDDDAELWEGAHSRLVQTRRGGLDGPTWRVLRDICESVAANNGRFNWMFEDLSVASD</sequence>
<accession>A0ABU8X814</accession>
<proteinExistence type="predicted"/>
<name>A0ABU8X814_9BURK</name>
<reference evidence="1 2" key="1">
    <citation type="submission" date="2024-03" db="EMBL/GenBank/DDBJ databases">
        <title>Novel species of the genus Variovorax.</title>
        <authorList>
            <person name="Liu Q."/>
            <person name="Xin Y.-H."/>
        </authorList>
    </citation>
    <scope>NUCLEOTIDE SEQUENCE [LARGE SCALE GENOMIC DNA]</scope>
    <source>
        <strain evidence="1 2">KACC 18901</strain>
    </source>
</reference>
<gene>
    <name evidence="1" type="ORF">WKW79_15240</name>
</gene>
<keyword evidence="2" id="KW-1185">Reference proteome</keyword>
<dbReference type="RefSeq" id="WP_340335999.1">
    <property type="nucleotide sequence ID" value="NZ_JBBKZS010000005.1"/>
</dbReference>
<organism evidence="1 2">
    <name type="scientific">Variovorax robiniae</name>
    <dbReference type="NCBI Taxonomy" id="1836199"/>
    <lineage>
        <taxon>Bacteria</taxon>
        <taxon>Pseudomonadati</taxon>
        <taxon>Pseudomonadota</taxon>
        <taxon>Betaproteobacteria</taxon>
        <taxon>Burkholderiales</taxon>
        <taxon>Comamonadaceae</taxon>
        <taxon>Variovorax</taxon>
    </lineage>
</organism>
<dbReference type="Proteomes" id="UP001367030">
    <property type="component" value="Unassembled WGS sequence"/>
</dbReference>
<protein>
    <submittedName>
        <fullName evidence="1">HAD domain-containing protein</fullName>
    </submittedName>
</protein>
<evidence type="ECO:0000313" key="2">
    <source>
        <dbReference type="Proteomes" id="UP001367030"/>
    </source>
</evidence>
<evidence type="ECO:0000313" key="1">
    <source>
        <dbReference type="EMBL" id="MEJ8855933.1"/>
    </source>
</evidence>